<reference evidence="4" key="1">
    <citation type="submission" date="2019-04" db="EMBL/GenBank/DDBJ databases">
        <title>Sequencing of skin fungus with MAO and IRED activity.</title>
        <authorList>
            <person name="Marsaioli A.J."/>
            <person name="Bonatto J.M.C."/>
            <person name="Reis Junior O."/>
        </authorList>
    </citation>
    <scope>NUCLEOTIDE SEQUENCE</scope>
    <source>
        <strain evidence="4">28M1</strain>
    </source>
</reference>
<evidence type="ECO:0000313" key="4">
    <source>
        <dbReference type="EMBL" id="KAF3036579.1"/>
    </source>
</evidence>
<dbReference type="Pfam" id="PF11951">
    <property type="entry name" value="Fungal_trans_2"/>
    <property type="match status" value="1"/>
</dbReference>
<accession>A0A9P4WMJ2</accession>
<keyword evidence="5" id="KW-1185">Reference proteome</keyword>
<protein>
    <recommendedName>
        <fullName evidence="6">Sequence-specific DNA binding RNA polymerase II transcription factor</fullName>
    </recommendedName>
</protein>
<feature type="region of interest" description="Disordered" evidence="3">
    <location>
        <begin position="392"/>
        <end position="412"/>
    </location>
</feature>
<name>A0A9P4WMJ2_9PLEO</name>
<dbReference type="AlphaFoldDB" id="A0A9P4WMJ2"/>
<dbReference type="OrthoDB" id="5213892at2759"/>
<dbReference type="PANTHER" id="PTHR37534">
    <property type="entry name" value="TRANSCRIPTIONAL ACTIVATOR PROTEIN UGA3"/>
    <property type="match status" value="1"/>
</dbReference>
<dbReference type="EMBL" id="SWKV01000049">
    <property type="protein sequence ID" value="KAF3036579.1"/>
    <property type="molecule type" value="Genomic_DNA"/>
</dbReference>
<gene>
    <name evidence="4" type="ORF">E8E12_006531</name>
</gene>
<proteinExistence type="predicted"/>
<dbReference type="PANTHER" id="PTHR37534:SF20">
    <property type="entry name" value="PRO1A C6 ZINK-FINGER PROTEIN"/>
    <property type="match status" value="1"/>
</dbReference>
<comment type="subcellular location">
    <subcellularLocation>
        <location evidence="1">Nucleus</location>
    </subcellularLocation>
</comment>
<dbReference type="Proteomes" id="UP000758155">
    <property type="component" value="Unassembled WGS sequence"/>
</dbReference>
<dbReference type="GO" id="GO:0005634">
    <property type="term" value="C:nucleus"/>
    <property type="evidence" value="ECO:0007669"/>
    <property type="project" value="UniProtKB-SubCell"/>
</dbReference>
<sequence>MDGGRQQQLMAEDLKKEIKRNALVRRAKTRMRITRRSRVDVDETEDPDPGLRLSSPGRDADRTTVHELITPAATPPNPTQTTFSGRQTNSGRPNQDVGVGPSPEGISAEQNDFERGLLMSYLDYAFPVLFPFYKPSILEGGRAWLLTLAMRYPAFYHNVIGLAACFYCAVPILPGLEHDACVVKAQTELHSQMEKAVRGVQDSLKDVTQKGVDYSLAENVRLLGNIVQLVNFEVVFASSENWHMHLDAAVELFLQTIKHHGEGYRDVPLMRMMLEKLRGDVPSNCSIWSSEQAALRFFTAMVVYQDILASTARERASTLIGHYDGILSPTSDTNQTTLLDLEDFIGCQNWILRSIAEITALTEWKRTAKQTGFLDIMDLVRRGTPIQDNLRSGTARLQQSASSPRSQPPVSPYQPLETILARSYINNGLTASQLVDRSVVSRIWAHAAQVYLITVLSGWQPLNIQLRSHVAQALDLLSTIDNPSWLRTLAWPFCVTGCFATKEQETAFRNVANASGGLAMFGTVRDALAITEKVWSLRDHFDADAWDIAFCLRILGHSVLLV</sequence>
<comment type="caution">
    <text evidence="4">The sequence shown here is derived from an EMBL/GenBank/DDBJ whole genome shotgun (WGS) entry which is preliminary data.</text>
</comment>
<evidence type="ECO:0008006" key="6">
    <source>
        <dbReference type="Google" id="ProtNLM"/>
    </source>
</evidence>
<evidence type="ECO:0000256" key="3">
    <source>
        <dbReference type="SAM" id="MobiDB-lite"/>
    </source>
</evidence>
<organism evidence="4 5">
    <name type="scientific">Didymella heteroderae</name>
    <dbReference type="NCBI Taxonomy" id="1769908"/>
    <lineage>
        <taxon>Eukaryota</taxon>
        <taxon>Fungi</taxon>
        <taxon>Dikarya</taxon>
        <taxon>Ascomycota</taxon>
        <taxon>Pezizomycotina</taxon>
        <taxon>Dothideomycetes</taxon>
        <taxon>Pleosporomycetidae</taxon>
        <taxon>Pleosporales</taxon>
        <taxon>Pleosporineae</taxon>
        <taxon>Didymellaceae</taxon>
        <taxon>Didymella</taxon>
    </lineage>
</organism>
<feature type="region of interest" description="Disordered" evidence="3">
    <location>
        <begin position="32"/>
        <end position="108"/>
    </location>
</feature>
<keyword evidence="2" id="KW-0539">Nucleus</keyword>
<evidence type="ECO:0000256" key="1">
    <source>
        <dbReference type="ARBA" id="ARBA00004123"/>
    </source>
</evidence>
<evidence type="ECO:0000313" key="5">
    <source>
        <dbReference type="Proteomes" id="UP000758155"/>
    </source>
</evidence>
<evidence type="ECO:0000256" key="2">
    <source>
        <dbReference type="ARBA" id="ARBA00023242"/>
    </source>
</evidence>
<feature type="compositionally biased region" description="Polar residues" evidence="3">
    <location>
        <begin position="83"/>
        <end position="93"/>
    </location>
</feature>
<dbReference type="InterPro" id="IPR021858">
    <property type="entry name" value="Fun_TF"/>
</dbReference>